<accession>A0A381PGR3</accession>
<feature type="region of interest" description="Disordered" evidence="1">
    <location>
        <begin position="47"/>
        <end position="84"/>
    </location>
</feature>
<dbReference type="Gene3D" id="4.10.1080.10">
    <property type="entry name" value="TSP type-3 repeat"/>
    <property type="match status" value="1"/>
</dbReference>
<evidence type="ECO:0000256" key="1">
    <source>
        <dbReference type="SAM" id="MobiDB-lite"/>
    </source>
</evidence>
<dbReference type="EMBL" id="UINC01000978">
    <property type="protein sequence ID" value="SUZ66195.1"/>
    <property type="molecule type" value="Genomic_DNA"/>
</dbReference>
<dbReference type="SUPFAM" id="SSF103647">
    <property type="entry name" value="TSP type-3 repeat"/>
    <property type="match status" value="1"/>
</dbReference>
<reference evidence="2" key="1">
    <citation type="submission" date="2018-05" db="EMBL/GenBank/DDBJ databases">
        <authorList>
            <person name="Lanie J.A."/>
            <person name="Ng W.-L."/>
            <person name="Kazmierczak K.M."/>
            <person name="Andrzejewski T.M."/>
            <person name="Davidsen T.M."/>
            <person name="Wayne K.J."/>
            <person name="Tettelin H."/>
            <person name="Glass J.I."/>
            <person name="Rusch D."/>
            <person name="Podicherti R."/>
            <person name="Tsui H.-C.T."/>
            <person name="Winkler M.E."/>
        </authorList>
    </citation>
    <scope>NUCLEOTIDE SEQUENCE</scope>
</reference>
<proteinExistence type="predicted"/>
<feature type="compositionally biased region" description="Acidic residues" evidence="1">
    <location>
        <begin position="53"/>
        <end position="81"/>
    </location>
</feature>
<dbReference type="GO" id="GO:0005509">
    <property type="term" value="F:calcium ion binding"/>
    <property type="evidence" value="ECO:0007669"/>
    <property type="project" value="InterPro"/>
</dbReference>
<protein>
    <recommendedName>
        <fullName evidence="3">Cytochrome C Planctomycete-type domain-containing protein</fullName>
    </recommendedName>
</protein>
<dbReference type="InterPro" id="IPR028974">
    <property type="entry name" value="TSP_type-3_rpt"/>
</dbReference>
<dbReference type="AlphaFoldDB" id="A0A381PGR3"/>
<sequence>MTPDEMDRALYTLLLSLTIMVGTVVYAVDGDGDGIDDPADNCVTAVNPNQLDTDADGLGDACDEDDDNDEVSDEQEADDGTDPLNQYSCDGCFDFDIDIDDETSALTDGLLVLRYLFGFSGTTLVDETTTTSAARTGATSITSYLETHNAQLDIDDDNQVDALTDGLLLLRYLFGFEGATLIEGAVAVGAARTTAAEISSYVRSRVDTGSNATQNTFSRVQNLVLTPSCASVNCHKGSSSQYGLDLSSGLAYSNLVNVPSGQMPALNLVTRGNPNQSYLVQKIERNAPDVGQQMPLNGQPLNTDLQQLVRNWIAEGAKNN</sequence>
<organism evidence="2">
    <name type="scientific">marine metagenome</name>
    <dbReference type="NCBI Taxonomy" id="408172"/>
    <lineage>
        <taxon>unclassified sequences</taxon>
        <taxon>metagenomes</taxon>
        <taxon>ecological metagenomes</taxon>
    </lineage>
</organism>
<name>A0A381PGR3_9ZZZZ</name>
<evidence type="ECO:0008006" key="3">
    <source>
        <dbReference type="Google" id="ProtNLM"/>
    </source>
</evidence>
<evidence type="ECO:0000313" key="2">
    <source>
        <dbReference type="EMBL" id="SUZ66195.1"/>
    </source>
</evidence>
<gene>
    <name evidence="2" type="ORF">METZ01_LOCUS19049</name>
</gene>